<organism evidence="6 7">
    <name type="scientific">Olsenella profusa F0195</name>
    <dbReference type="NCBI Taxonomy" id="1125712"/>
    <lineage>
        <taxon>Bacteria</taxon>
        <taxon>Bacillati</taxon>
        <taxon>Actinomycetota</taxon>
        <taxon>Coriobacteriia</taxon>
        <taxon>Coriobacteriales</taxon>
        <taxon>Atopobiaceae</taxon>
        <taxon>Olsenella</taxon>
    </lineage>
</organism>
<evidence type="ECO:0000259" key="5">
    <source>
        <dbReference type="Pfam" id="PF00135"/>
    </source>
</evidence>
<evidence type="ECO:0000256" key="3">
    <source>
        <dbReference type="RuleBase" id="RU361235"/>
    </source>
</evidence>
<dbReference type="InterPro" id="IPR002018">
    <property type="entry name" value="CarbesteraseB"/>
</dbReference>
<dbReference type="InterPro" id="IPR029058">
    <property type="entry name" value="AB_hydrolase_fold"/>
</dbReference>
<dbReference type="eggNOG" id="COG2272">
    <property type="taxonomic scope" value="Bacteria"/>
</dbReference>
<dbReference type="EMBL" id="AWEZ01000020">
    <property type="protein sequence ID" value="ERL09768.1"/>
    <property type="molecule type" value="Genomic_DNA"/>
</dbReference>
<dbReference type="Proteomes" id="UP000016638">
    <property type="component" value="Unassembled WGS sequence"/>
</dbReference>
<dbReference type="PROSITE" id="PS00122">
    <property type="entry name" value="CARBOXYLESTERASE_B_1"/>
    <property type="match status" value="1"/>
</dbReference>
<dbReference type="PANTHER" id="PTHR43142">
    <property type="entry name" value="CARBOXYLIC ESTER HYDROLASE"/>
    <property type="match status" value="1"/>
</dbReference>
<reference evidence="6 7" key="1">
    <citation type="submission" date="2013-08" db="EMBL/GenBank/DDBJ databases">
        <authorList>
            <person name="Durkin A.S."/>
            <person name="Haft D.R."/>
            <person name="McCorrison J."/>
            <person name="Torralba M."/>
            <person name="Gillis M."/>
            <person name="Haft D.H."/>
            <person name="Methe B."/>
            <person name="Sutton G."/>
            <person name="Nelson K.E."/>
        </authorList>
    </citation>
    <scope>NUCLEOTIDE SEQUENCE [LARGE SCALE GENOMIC DNA]</scope>
    <source>
        <strain evidence="6 7">F0195</strain>
    </source>
</reference>
<feature type="signal peptide" evidence="3">
    <location>
        <begin position="1"/>
        <end position="35"/>
    </location>
</feature>
<dbReference type="AlphaFoldDB" id="U2TUN6"/>
<keyword evidence="7" id="KW-1185">Reference proteome</keyword>
<dbReference type="STRING" id="1125712.HMPREF1316_1485"/>
<feature type="chain" id="PRO_5039752730" description="Carboxylic ester hydrolase" evidence="3">
    <location>
        <begin position="36"/>
        <end position="575"/>
    </location>
</feature>
<evidence type="ECO:0000313" key="7">
    <source>
        <dbReference type="Proteomes" id="UP000016638"/>
    </source>
</evidence>
<keyword evidence="2 3" id="KW-0378">Hydrolase</keyword>
<accession>U2TUN6</accession>
<feature type="region of interest" description="Disordered" evidence="4">
    <location>
        <begin position="31"/>
        <end position="60"/>
    </location>
</feature>
<evidence type="ECO:0000256" key="1">
    <source>
        <dbReference type="ARBA" id="ARBA00005964"/>
    </source>
</evidence>
<dbReference type="EC" id="3.1.1.-" evidence="3"/>
<protein>
    <recommendedName>
        <fullName evidence="3">Carboxylic ester hydrolase</fullName>
        <ecNumber evidence="3">3.1.1.-</ecNumber>
    </recommendedName>
</protein>
<evidence type="ECO:0000256" key="2">
    <source>
        <dbReference type="ARBA" id="ARBA00022801"/>
    </source>
</evidence>
<dbReference type="Gene3D" id="3.40.50.1820">
    <property type="entry name" value="alpha/beta hydrolase"/>
    <property type="match status" value="1"/>
</dbReference>
<comment type="similarity">
    <text evidence="1 3">Belongs to the type-B carboxylesterase/lipase family.</text>
</comment>
<dbReference type="RefSeq" id="WP_021725396.1">
    <property type="nucleotide sequence ID" value="NZ_AWEZ01000020.1"/>
</dbReference>
<dbReference type="GO" id="GO:0016787">
    <property type="term" value="F:hydrolase activity"/>
    <property type="evidence" value="ECO:0007669"/>
    <property type="project" value="UniProtKB-KW"/>
</dbReference>
<name>U2TUN6_9ACTN</name>
<evidence type="ECO:0000256" key="4">
    <source>
        <dbReference type="SAM" id="MobiDB-lite"/>
    </source>
</evidence>
<comment type="caution">
    <text evidence="6">The sequence shown here is derived from an EMBL/GenBank/DDBJ whole genome shotgun (WGS) entry which is preliminary data.</text>
</comment>
<dbReference type="PATRIC" id="fig|1125712.3.peg.547"/>
<dbReference type="OrthoDB" id="3199405at2"/>
<dbReference type="InterPro" id="IPR019826">
    <property type="entry name" value="Carboxylesterase_B_AS"/>
</dbReference>
<feature type="domain" description="Carboxylesterase type B" evidence="5">
    <location>
        <begin position="51"/>
        <end position="268"/>
    </location>
</feature>
<proteinExistence type="inferred from homology"/>
<dbReference type="ESTHER" id="9actn-u2tun6">
    <property type="family name" value="Carb_B_Bacteria"/>
</dbReference>
<dbReference type="SUPFAM" id="SSF53474">
    <property type="entry name" value="alpha/beta-Hydrolases"/>
    <property type="match status" value="1"/>
</dbReference>
<dbReference type="PANTHER" id="PTHR43142:SF1">
    <property type="entry name" value="CARBOXYLIC ESTER HYDROLASE"/>
    <property type="match status" value="1"/>
</dbReference>
<feature type="compositionally biased region" description="Low complexity" evidence="4">
    <location>
        <begin position="31"/>
        <end position="50"/>
    </location>
</feature>
<sequence>MSNLSFHTNVTRRGLVGASALASLLLAGCSGSSGPSDGTGTDTSTKGTPDAPTAQTTYGTVTGITDGGVNIWYGVPYGKSPEGELRWQPPEAPDSWSDARACTQPAAAALQFANNQVTGVEDCLNLDVYAPQDASGLPVMVYIHGGNNQTGTAQEIPGKDLAINDGIVYVSLSYRLGLLGFNCLPALGVETGNFALLDIARALDWIRSNVYAFGGDPNNVTVTGFSAGGRDVMCMLMSPTFQGRFDKAIAFSGGMTTAEVEPAQKKIAAALVPLALEDGKATSDREAYAWLLSDGSDVRDWLYNLWGDRLAPLMGDASIRMSVFPHLFEDGVMIPKGGFENASYHAVPLMMLTGATEFSLFSLGDPFWTGDLMSDAPGDVLAAAQDFAVRYGSDMYRIFNAECSAEQMADTYGSDIYVCQVDFGSAGSAVHIDPYGAFHGIFVPMLSSTNNYTSMVPDTFDQDGYQAMAKAFNDYLKNFLMAGNPNDGSLATWDAWSNDEGKSMVLDATETDAVVGLRDVRSSYDQIIAAMDADETIDADTKLLVEQNDMAGRWFSSALDEHTGAQDLWQVPYEE</sequence>
<keyword evidence="3" id="KW-0732">Signal</keyword>
<gene>
    <name evidence="6" type="ORF">HMPREF1316_1485</name>
</gene>
<dbReference type="Pfam" id="PF00135">
    <property type="entry name" value="COesterase"/>
    <property type="match status" value="1"/>
</dbReference>
<evidence type="ECO:0000313" key="6">
    <source>
        <dbReference type="EMBL" id="ERL09768.1"/>
    </source>
</evidence>